<feature type="compositionally biased region" description="Acidic residues" evidence="1">
    <location>
        <begin position="473"/>
        <end position="490"/>
    </location>
</feature>
<keyword evidence="4" id="KW-1185">Reference proteome</keyword>
<dbReference type="Proteomes" id="UP001201980">
    <property type="component" value="Unassembled WGS sequence"/>
</dbReference>
<feature type="compositionally biased region" description="Polar residues" evidence="1">
    <location>
        <begin position="613"/>
        <end position="627"/>
    </location>
</feature>
<dbReference type="InterPro" id="IPR028163">
    <property type="entry name" value="HAUS_6_N"/>
</dbReference>
<dbReference type="EMBL" id="JAKWBI020000290">
    <property type="protein sequence ID" value="KAJ2897164.1"/>
    <property type="molecule type" value="Genomic_DNA"/>
</dbReference>
<feature type="compositionally biased region" description="Low complexity" evidence="1">
    <location>
        <begin position="765"/>
        <end position="782"/>
    </location>
</feature>
<evidence type="ECO:0000259" key="2">
    <source>
        <dbReference type="Pfam" id="PF14661"/>
    </source>
</evidence>
<feature type="region of interest" description="Disordered" evidence="1">
    <location>
        <begin position="380"/>
        <end position="427"/>
    </location>
</feature>
<protein>
    <recommendedName>
        <fullName evidence="2">HAUS augmin-like complex subunit 6 N-terminal domain-containing protein</fullName>
    </recommendedName>
</protein>
<evidence type="ECO:0000313" key="4">
    <source>
        <dbReference type="Proteomes" id="UP001201980"/>
    </source>
</evidence>
<evidence type="ECO:0000256" key="1">
    <source>
        <dbReference type="SAM" id="MobiDB-lite"/>
    </source>
</evidence>
<gene>
    <name evidence="3" type="ORF">MKZ38_004931</name>
</gene>
<feature type="compositionally biased region" description="Basic and acidic residues" evidence="1">
    <location>
        <begin position="380"/>
        <end position="389"/>
    </location>
</feature>
<comment type="caution">
    <text evidence="3">The sequence shown here is derived from an EMBL/GenBank/DDBJ whole genome shotgun (WGS) entry which is preliminary data.</text>
</comment>
<feature type="domain" description="HAUS augmin-like complex subunit 6 N-terminal" evidence="2">
    <location>
        <begin position="70"/>
        <end position="303"/>
    </location>
</feature>
<sequence>MAALQLDSGLGRPRLARKPLGQPSTTNASSNSNILHSNLGHHHPASTISSSTSYSLSSIDIPTAGNLSLFLTSLRLLDLDLLEDWPDITPQTFVSSAKDAAGQGQKRRVQCVEWALYHMFCIWDPDEARNKLHPYFPPLDQVQSLNLRAALLRCLEHAKKMGVLGRDAVVRKTMLDECKGERLEEVLAAFSSAVLKKVVAENAQSDRYPALAQTIALEHRGFSADRTELHALILAHKASLNKLLNRKAYVKDRYTDFAQLLDAKEKTIARRKAEIHALKSQEGNKISDEEKIEIWRTLRNNWSGHERWMETLLYGDVGAKRDAVLAASFDRVWRRAQGGRVSELEDNSVGLLGQLDARVKAQRERLGRWEKFRERLLARSSAAEKEDSKGTQSQQRQRGIDLGFGSHENIRPGRMSPKKPSGSIQSRQLTGEYAKILDSLKTELADTTNTRGLGLLSLLASEKYQQIASEMETGVEEEALSGLSEIEEEAMPPPPKPKTVREPLVAEMDQPRPERFTRRSKAISASQEERQARRSQRSYTLQSGGEGRTGSDARRPASAAESVSRHAPSITYKPASRAPTFSTENISRPRSERSASTPTPPPVPEQSEALPEQAQQRSIQEPSSPTQAMADEILASVSSTSPSPTKRSSRHTLSLEERTRLSMARGTRGTGEGVRLSISPAKPSSATQVSAMDEDPDGLVARTRQSMAGFEAARQKAQLDRRRSQRKSRRPQRSPDRRETVTRFLDEMEEEMAEEEQKSIEQEGARAAASASVSALASADALAPEDTTLLAEELIEAGQADYEAVFMSRPKIKTSPLPSPVRGGGKYGEKDGSGDHQG</sequence>
<feature type="compositionally biased region" description="Basic and acidic residues" evidence="1">
    <location>
        <begin position="733"/>
        <end position="746"/>
    </location>
</feature>
<feature type="compositionally biased region" description="Polar residues" evidence="1">
    <location>
        <begin position="22"/>
        <end position="36"/>
    </location>
</feature>
<feature type="compositionally biased region" description="Basic and acidic residues" evidence="1">
    <location>
        <begin position="755"/>
        <end position="764"/>
    </location>
</feature>
<evidence type="ECO:0000313" key="3">
    <source>
        <dbReference type="EMBL" id="KAJ2897164.1"/>
    </source>
</evidence>
<proteinExistence type="predicted"/>
<accession>A0AAD5RKR1</accession>
<feature type="region of interest" description="Disordered" evidence="1">
    <location>
        <begin position="472"/>
        <end position="783"/>
    </location>
</feature>
<feature type="compositionally biased region" description="Basic and acidic residues" evidence="1">
    <location>
        <begin position="713"/>
        <end position="722"/>
    </location>
</feature>
<reference evidence="3" key="1">
    <citation type="submission" date="2022-07" db="EMBL/GenBank/DDBJ databases">
        <title>Draft genome sequence of Zalerion maritima ATCC 34329, a (micro)plastics degrading marine fungus.</title>
        <authorList>
            <person name="Paco A."/>
            <person name="Goncalves M.F.M."/>
            <person name="Rocha-Santos T.A.P."/>
            <person name="Alves A."/>
        </authorList>
    </citation>
    <scope>NUCLEOTIDE SEQUENCE</scope>
    <source>
        <strain evidence="3">ATCC 34329</strain>
    </source>
</reference>
<organism evidence="3 4">
    <name type="scientific">Zalerion maritima</name>
    <dbReference type="NCBI Taxonomy" id="339359"/>
    <lineage>
        <taxon>Eukaryota</taxon>
        <taxon>Fungi</taxon>
        <taxon>Dikarya</taxon>
        <taxon>Ascomycota</taxon>
        <taxon>Pezizomycotina</taxon>
        <taxon>Sordariomycetes</taxon>
        <taxon>Lulworthiomycetidae</taxon>
        <taxon>Lulworthiales</taxon>
        <taxon>Lulworthiaceae</taxon>
        <taxon>Zalerion</taxon>
    </lineage>
</organism>
<feature type="compositionally biased region" description="Basic and acidic residues" evidence="1">
    <location>
        <begin position="827"/>
        <end position="838"/>
    </location>
</feature>
<feature type="region of interest" description="Disordered" evidence="1">
    <location>
        <begin position="1"/>
        <end position="36"/>
    </location>
</feature>
<feature type="compositionally biased region" description="Basic residues" evidence="1">
    <location>
        <begin position="723"/>
        <end position="732"/>
    </location>
</feature>
<feature type="region of interest" description="Disordered" evidence="1">
    <location>
        <begin position="808"/>
        <end position="838"/>
    </location>
</feature>
<name>A0AAD5RKR1_9PEZI</name>
<dbReference type="AlphaFoldDB" id="A0AAD5RKR1"/>
<feature type="compositionally biased region" description="Low complexity" evidence="1">
    <location>
        <begin position="636"/>
        <end position="646"/>
    </location>
</feature>
<dbReference type="Pfam" id="PF14661">
    <property type="entry name" value="HAUS6_N"/>
    <property type="match status" value="1"/>
</dbReference>